<evidence type="ECO:0000313" key="3">
    <source>
        <dbReference type="Proteomes" id="UP000050360"/>
    </source>
</evidence>
<keyword evidence="1" id="KW-1133">Transmembrane helix</keyword>
<evidence type="ECO:0000256" key="1">
    <source>
        <dbReference type="SAM" id="Phobius"/>
    </source>
</evidence>
<dbReference type="Proteomes" id="UP000050360">
    <property type="component" value="Unassembled WGS sequence"/>
</dbReference>
<comment type="caution">
    <text evidence="2">The sequence shown here is derived from an EMBL/GenBank/DDBJ whole genome shotgun (WGS) entry which is preliminary data.</text>
</comment>
<gene>
    <name evidence="2" type="ORF">MPEBLZ_01520</name>
</gene>
<name>A0A0P7ZJF5_9EURY</name>
<evidence type="ECO:0000313" key="2">
    <source>
        <dbReference type="EMBL" id="KPQ43937.1"/>
    </source>
</evidence>
<feature type="transmembrane region" description="Helical" evidence="1">
    <location>
        <begin position="361"/>
        <end position="380"/>
    </location>
</feature>
<keyword evidence="1" id="KW-0472">Membrane</keyword>
<accession>A0A0P7ZJF5</accession>
<keyword evidence="1" id="KW-0812">Transmembrane</keyword>
<dbReference type="AlphaFoldDB" id="A0A0P7ZJF5"/>
<dbReference type="EMBL" id="LKCM01000120">
    <property type="protein sequence ID" value="KPQ43937.1"/>
    <property type="molecule type" value="Genomic_DNA"/>
</dbReference>
<organism evidence="2 3">
    <name type="scientific">Candidatus Methanoperedens nitratireducens</name>
    <dbReference type="NCBI Taxonomy" id="1392998"/>
    <lineage>
        <taxon>Archaea</taxon>
        <taxon>Methanobacteriati</taxon>
        <taxon>Methanobacteriota</taxon>
        <taxon>Stenosarchaea group</taxon>
        <taxon>Methanomicrobia</taxon>
        <taxon>Methanosarcinales</taxon>
        <taxon>ANME-2 cluster</taxon>
        <taxon>Candidatus Methanoperedentaceae</taxon>
        <taxon>Candidatus Methanoperedens</taxon>
    </lineage>
</organism>
<protein>
    <submittedName>
        <fullName evidence="2">Uncharacterized protein</fullName>
    </submittedName>
</protein>
<proteinExistence type="predicted"/>
<reference evidence="2 3" key="1">
    <citation type="submission" date="2015-09" db="EMBL/GenBank/DDBJ databases">
        <title>A metagenomics-based metabolic model of nitrate-dependent anaerobic oxidation of methane by Methanoperedens-like archaea.</title>
        <authorList>
            <person name="Arshad A."/>
            <person name="Speth D.R."/>
            <person name="De Graaf R.M."/>
            <person name="Op Den Camp H.J."/>
            <person name="Jetten M.S."/>
            <person name="Welte C.U."/>
        </authorList>
    </citation>
    <scope>NUCLEOTIDE SEQUENCE [LARGE SCALE GENOMIC DNA]</scope>
</reference>
<sequence length="390" mass="43789">MILKNGILVVIFALFILLIPATQAAKIDHYKQGIGCTFTDKVYIQGCINDSKKQGADAIIYGLDPRSIDQIRNYGGKDYLKIAIDRSHELGMKFIFVFDPKKYASDARSKNLFETEPQAKIAFMSDLEWMLITYPELDGIQIEEPNGQDSPTRLAFNNKWFTEMYQLVRQYKVTQSSYDIFYFGFNYPSNSYSGISTGGLDVPYVNGNNPLNVPLFNAFEFQLPTSDQTLSDSEAKTMYENLLNTWKSRFTNINVGAWIYVSSSGLINKPTCIKLPAGGYGSPDCYNQQFFSELSYAKQKSYKAIIFREGLLASGNNVTLLWPDSGNYPGSTAEAKVINIWRDSVPTITPKSTLTLILTPAYTYAALAVAATALILIIGYKYGIFKKKRK</sequence>